<keyword evidence="2" id="KW-1133">Transmembrane helix</keyword>
<evidence type="ECO:0000256" key="2">
    <source>
        <dbReference type="SAM" id="Phobius"/>
    </source>
</evidence>
<sequence length="503" mass="54123">MPSSPDSDTNSGARREGHTESGPESRLHNWVVSNTKLRLLVQFVTWVSVLTLFAETVAAGNGMTLSKQPRDTLAIPRWLYLATGGATIGASALLASFVTDRAFIRYLHSWSFPGPTIDDWRTPSVWIGRGLGIVVLGLAVYLGVTGPQLPTASFTILVTFVVVRAGLPMLTYLGGNLWPVLNPWRGIVSLLPTGYRTYPEELARWPAVGGLLLLVWIEVVFPVSTIPSTLSIAILGYSVVTIAGAVLVGPNAWFGNADPLSVLFRFFGAVAPVKRRDGKLTVKLPGSDLTDSDVITDTSDVAFVIALIWELTYSGFITTQTGAATIEALVSLSNIGVGAVQIRAILIYTLLFVSGYVVFFAAYWYAGILSRRRTGTYITAKRIAFRFAPSLLAIAAGYHLAHYTGLAVSLSPALGMAIVSPLSPPANPLTLSPPGWFEGLSIAYVLVGHLLAIWAAHATAYELFSSRLVAIRSQYPFIIVMIGYTVISLWILSLPGATPPYLP</sequence>
<evidence type="ECO:0000313" key="4">
    <source>
        <dbReference type="Proteomes" id="UP000236584"/>
    </source>
</evidence>
<feature type="transmembrane region" description="Helical" evidence="2">
    <location>
        <begin position="39"/>
        <end position="58"/>
    </location>
</feature>
<dbReference type="GeneID" id="35594905"/>
<evidence type="ECO:0000256" key="1">
    <source>
        <dbReference type="SAM" id="MobiDB-lite"/>
    </source>
</evidence>
<accession>A0A2I8VQV9</accession>
<organism evidence="3 4">
    <name type="scientific">Salinigranum rubrum</name>
    <dbReference type="NCBI Taxonomy" id="755307"/>
    <lineage>
        <taxon>Archaea</taxon>
        <taxon>Methanobacteriati</taxon>
        <taxon>Methanobacteriota</taxon>
        <taxon>Stenosarchaea group</taxon>
        <taxon>Halobacteria</taxon>
        <taxon>Halobacteriales</taxon>
        <taxon>Haloferacaceae</taxon>
        <taxon>Salinigranum</taxon>
    </lineage>
</organism>
<feature type="transmembrane region" description="Helical" evidence="2">
    <location>
        <begin position="78"/>
        <end position="104"/>
    </location>
</feature>
<dbReference type="EMBL" id="CP026311">
    <property type="protein sequence ID" value="AUV84307.1"/>
    <property type="molecule type" value="Genomic_DNA"/>
</dbReference>
<dbReference type="Proteomes" id="UP000236584">
    <property type="component" value="Plasmid unnamed2"/>
</dbReference>
<dbReference type="AlphaFoldDB" id="A0A2I8VQV9"/>
<feature type="transmembrane region" description="Helical" evidence="2">
    <location>
        <begin position="156"/>
        <end position="175"/>
    </location>
</feature>
<keyword evidence="2" id="KW-0472">Membrane</keyword>
<keyword evidence="4" id="KW-1185">Reference proteome</keyword>
<gene>
    <name evidence="3" type="ORF">C2R22_22395</name>
</gene>
<geneLocation type="plasmid" evidence="3">
    <name>unnamed2</name>
</geneLocation>
<dbReference type="RefSeq" id="WP_103427995.1">
    <property type="nucleotide sequence ID" value="NZ_CP026311.1"/>
</dbReference>
<feature type="compositionally biased region" description="Polar residues" evidence="1">
    <location>
        <begin position="1"/>
        <end position="12"/>
    </location>
</feature>
<feature type="transmembrane region" description="Helical" evidence="2">
    <location>
        <begin position="387"/>
        <end position="420"/>
    </location>
</feature>
<name>A0A2I8VQV9_9EURY</name>
<proteinExistence type="predicted"/>
<feature type="transmembrane region" description="Helical" evidence="2">
    <location>
        <begin position="124"/>
        <end position="144"/>
    </location>
</feature>
<feature type="transmembrane region" description="Helical" evidence="2">
    <location>
        <begin position="345"/>
        <end position="366"/>
    </location>
</feature>
<keyword evidence="3" id="KW-0614">Plasmid</keyword>
<reference evidence="3 4" key="1">
    <citation type="submission" date="2018-01" db="EMBL/GenBank/DDBJ databases">
        <title>Complete genome sequence of Salinigranum rubrum GX10T, an extremely halophilic archaeon isolated from a marine solar saltern.</title>
        <authorList>
            <person name="Han S."/>
        </authorList>
    </citation>
    <scope>NUCLEOTIDE SEQUENCE [LARGE SCALE GENOMIC DNA]</scope>
    <source>
        <strain evidence="3 4">GX10</strain>
        <plasmid evidence="4">Plasmid unnamed2</plasmid>
    </source>
</reference>
<feature type="transmembrane region" description="Helical" evidence="2">
    <location>
        <begin position="233"/>
        <end position="254"/>
    </location>
</feature>
<feature type="transmembrane region" description="Helical" evidence="2">
    <location>
        <begin position="202"/>
        <end position="221"/>
    </location>
</feature>
<feature type="region of interest" description="Disordered" evidence="1">
    <location>
        <begin position="1"/>
        <end position="25"/>
    </location>
</feature>
<feature type="compositionally biased region" description="Basic and acidic residues" evidence="1">
    <location>
        <begin position="13"/>
        <end position="25"/>
    </location>
</feature>
<feature type="transmembrane region" description="Helical" evidence="2">
    <location>
        <begin position="475"/>
        <end position="493"/>
    </location>
</feature>
<evidence type="ECO:0000313" key="3">
    <source>
        <dbReference type="EMBL" id="AUV84307.1"/>
    </source>
</evidence>
<dbReference type="KEGG" id="srub:C2R22_22395"/>
<keyword evidence="2" id="KW-0812">Transmembrane</keyword>
<feature type="transmembrane region" description="Helical" evidence="2">
    <location>
        <begin position="440"/>
        <end position="463"/>
    </location>
</feature>
<dbReference type="OrthoDB" id="307643at2157"/>
<protein>
    <submittedName>
        <fullName evidence="3">Uncharacterized protein</fullName>
    </submittedName>
</protein>